<feature type="domain" description="TNase-like" evidence="1">
    <location>
        <begin position="63"/>
        <end position="156"/>
    </location>
</feature>
<dbReference type="Gene3D" id="2.40.50.90">
    <property type="match status" value="1"/>
</dbReference>
<dbReference type="Proteomes" id="UP000004440">
    <property type="component" value="Unassembled WGS sequence"/>
</dbReference>
<comment type="caution">
    <text evidence="2">The sequence shown here is derived from an EMBL/GenBank/DDBJ whole genome shotgun (WGS) entry which is preliminary data.</text>
</comment>
<sequence>MVLLGVLAVFLYYESAQNTEKIKVQIPISEVTEIISEKLQIDSKTIAPSSIESSSSKCIGNADCFSGKVTKITDGDTIKVDERSIRFTLASAPEINTLEGKIAKDFVASICPVGSSVLVDEDDGQPEGSYGRILAVVYCNDVNLNEKILESGNAKISTLFCSESEFSDEPWVKKFGCTD</sequence>
<evidence type="ECO:0000259" key="1">
    <source>
        <dbReference type="PROSITE" id="PS50830"/>
    </source>
</evidence>
<dbReference type="AlphaFoldDB" id="F9CXH1"/>
<name>F9CXH1_9ARCH</name>
<evidence type="ECO:0000313" key="3">
    <source>
        <dbReference type="Proteomes" id="UP000004440"/>
    </source>
</evidence>
<dbReference type="PROSITE" id="PS50830">
    <property type="entry name" value="TNASE_3"/>
    <property type="match status" value="1"/>
</dbReference>
<dbReference type="SMART" id="SM00318">
    <property type="entry name" value="SNc"/>
    <property type="match status" value="1"/>
</dbReference>
<dbReference type="InterPro" id="IPR016071">
    <property type="entry name" value="Staphylococal_nuclease_OB-fold"/>
</dbReference>
<reference evidence="2 3" key="1">
    <citation type="journal article" date="2011" name="J. Bacteriol.">
        <title>Genome Sequence of an Ammonia-Oxidizing Soil Archaeon, "Candidatus Nitrosoarchaeum koreensis" MY1.</title>
        <authorList>
            <person name="Kim B.K."/>
            <person name="Jung M.Y."/>
            <person name="Yu D.S."/>
            <person name="Park S.J."/>
            <person name="Oh T.K."/>
            <person name="Rhee S.K."/>
            <person name="Kim J.F."/>
        </authorList>
    </citation>
    <scope>NUCLEOTIDE SEQUENCE [LARGE SCALE GENOMIC DNA]</scope>
    <source>
        <strain evidence="2 3">MY1</strain>
    </source>
</reference>
<gene>
    <name evidence="2" type="ORF">MY1_1215</name>
</gene>
<dbReference type="EMBL" id="AFPU01000001">
    <property type="protein sequence ID" value="EGP93973.1"/>
    <property type="molecule type" value="Genomic_DNA"/>
</dbReference>
<dbReference type="STRING" id="1001994.MY1_1215"/>
<proteinExistence type="predicted"/>
<dbReference type="Pfam" id="PF00565">
    <property type="entry name" value="SNase"/>
    <property type="match status" value="1"/>
</dbReference>
<dbReference type="OrthoDB" id="3327at2157"/>
<protein>
    <submittedName>
        <fullName evidence="2">Excalibur domain protein</fullName>
    </submittedName>
</protein>
<evidence type="ECO:0000313" key="2">
    <source>
        <dbReference type="EMBL" id="EGP93973.1"/>
    </source>
</evidence>
<dbReference type="InterPro" id="IPR035437">
    <property type="entry name" value="SNase_OB-fold_sf"/>
</dbReference>
<keyword evidence="3" id="KW-1185">Reference proteome</keyword>
<dbReference type="SUPFAM" id="SSF50199">
    <property type="entry name" value="Staphylococcal nuclease"/>
    <property type="match status" value="1"/>
</dbReference>
<accession>F9CXH1</accession>
<organism evidence="2 3">
    <name type="scientific">Nitrosarchaeum koreense MY1</name>
    <dbReference type="NCBI Taxonomy" id="1001994"/>
    <lineage>
        <taxon>Archaea</taxon>
        <taxon>Nitrososphaerota</taxon>
        <taxon>Nitrososphaeria</taxon>
        <taxon>Nitrosopumilales</taxon>
        <taxon>Nitrosopumilaceae</taxon>
        <taxon>Nitrosarchaeum</taxon>
    </lineage>
</organism>